<keyword evidence="2" id="KW-1185">Reference proteome</keyword>
<name>A0ACC6MBM2_MYCPF</name>
<dbReference type="EMBL" id="JAOXLN010000002">
    <property type="protein sequence ID" value="MDZ5084348.1"/>
    <property type="molecule type" value="Genomic_DNA"/>
</dbReference>
<accession>A0ACC6MBM2</accession>
<organism evidence="1 2">
    <name type="scientific">Mycolicibacterium parafortuitum</name>
    <name type="common">Mycobacterium parafortuitum</name>
    <dbReference type="NCBI Taxonomy" id="39692"/>
    <lineage>
        <taxon>Bacteria</taxon>
        <taxon>Bacillati</taxon>
        <taxon>Actinomycetota</taxon>
        <taxon>Actinomycetes</taxon>
        <taxon>Mycobacteriales</taxon>
        <taxon>Mycobacteriaceae</taxon>
        <taxon>Mycolicibacterium</taxon>
    </lineage>
</organism>
<dbReference type="Proteomes" id="UP001289645">
    <property type="component" value="Unassembled WGS sequence"/>
</dbReference>
<gene>
    <name evidence="1" type="ORF">OHX15_03025</name>
</gene>
<proteinExistence type="predicted"/>
<evidence type="ECO:0000313" key="2">
    <source>
        <dbReference type="Proteomes" id="UP001289645"/>
    </source>
</evidence>
<reference evidence="1 2" key="1">
    <citation type="journal article" date="2021" name="Chemosphere">
        <title>Bioballs carrying a syntrophic Rhodococcus and Mycolicibacterium consortium for simultaneous sorption and biodegradation of fuel oil in contaminated freshwater.</title>
        <authorList>
            <person name="Naloka K."/>
            <person name="Polrit D."/>
            <person name="Muangchinda C."/>
            <person name="Thoetkiattikul H."/>
            <person name="Pinyakong O."/>
        </authorList>
    </citation>
    <scope>NUCLEOTIDE SEQUENCE [LARGE SCALE GENOMIC DNA]</scope>
    <source>
        <strain evidence="1 2">J101</strain>
    </source>
</reference>
<comment type="caution">
    <text evidence="1">The sequence shown here is derived from an EMBL/GenBank/DDBJ whole genome shotgun (WGS) entry which is preliminary data.</text>
</comment>
<sequence>MGRYVVTGAASGMGAAAATRLRASGHTVIGVDITACDAVDVVTDLSTEQGRDHAARQVVLSTDHLDGVVLAAGLGPAAGRDRLRQIAEVNVSGTVDLLRHWRPLLATSGDAKVVVLGSNSATTVPGVPARTVAALLAGDTAAAVRSLRMFGPVAPTLMYAASKIAVTRWSRRTAVLPAWAGVGIRLNVLAPGAVQTPLLEEQLAHPRQGKAVRRFPIPVGKFGDADDVARWVCFMLSDAAESLCGSVIVVDGGTDAHFRADDWPRAVSLRRLPRYLRQFRG</sequence>
<protein>
    <submittedName>
        <fullName evidence="1">SDR family oxidoreductase</fullName>
    </submittedName>
</protein>
<evidence type="ECO:0000313" key="1">
    <source>
        <dbReference type="EMBL" id="MDZ5084348.1"/>
    </source>
</evidence>